<feature type="region of interest" description="Disordered" evidence="1">
    <location>
        <begin position="64"/>
        <end position="143"/>
    </location>
</feature>
<evidence type="ECO:0000313" key="3">
    <source>
        <dbReference type="EMBL" id="KGR16674.1"/>
    </source>
</evidence>
<reference evidence="3 4" key="1">
    <citation type="submission" date="2013-12" db="EMBL/GenBank/DDBJ databases">
        <title>The Genome Sequence of Candida albicans P78048.</title>
        <authorList>
            <consortium name="The Broad Institute Genome Sequencing Platform"/>
            <consortium name="The Broad Institute Genome Sequencing Center for Infectious Disease"/>
            <person name="Cuomo C."/>
            <person name="Bennett R."/>
            <person name="Hirakawa M."/>
            <person name="Noverr M."/>
            <person name="Mitchell A."/>
            <person name="Young S.K."/>
            <person name="Zeng Q."/>
            <person name="Gargeya S."/>
            <person name="Fitzgerald M."/>
            <person name="Abouelleil A."/>
            <person name="Alvarado L."/>
            <person name="Berlin A.M."/>
            <person name="Chapman S.B."/>
            <person name="Dewar J."/>
            <person name="Goldberg J."/>
            <person name="Griggs A."/>
            <person name="Gujja S."/>
            <person name="Hansen M."/>
            <person name="Howarth C."/>
            <person name="Imamovic A."/>
            <person name="Larimer J."/>
            <person name="McCowan C."/>
            <person name="Murphy C."/>
            <person name="Pearson M."/>
            <person name="Priest M."/>
            <person name="Roberts A."/>
            <person name="Saif S."/>
            <person name="Shea T."/>
            <person name="Sykes S."/>
            <person name="Wortman J."/>
            <person name="Nusbaum C."/>
            <person name="Birren B."/>
        </authorList>
    </citation>
    <scope>NUCLEOTIDE SEQUENCE [LARGE SCALE GENOMIC DNA]</scope>
    <source>
        <strain evidence="3 4">P78048</strain>
    </source>
</reference>
<feature type="compositionally biased region" description="Low complexity" evidence="1">
    <location>
        <begin position="77"/>
        <end position="92"/>
    </location>
</feature>
<gene>
    <name evidence="3" type="ORF">MG3_01404</name>
</gene>
<comment type="caution">
    <text evidence="3">The sequence shown here is derived from an EMBL/GenBank/DDBJ whole genome shotgun (WGS) entry which is preliminary data.</text>
</comment>
<organism evidence="3 4">
    <name type="scientific">Candida albicans P78048</name>
    <dbReference type="NCBI Taxonomy" id="1094989"/>
    <lineage>
        <taxon>Eukaryota</taxon>
        <taxon>Fungi</taxon>
        <taxon>Dikarya</taxon>
        <taxon>Ascomycota</taxon>
        <taxon>Saccharomycotina</taxon>
        <taxon>Pichiomycetes</taxon>
        <taxon>Debaryomycetaceae</taxon>
        <taxon>Candida/Lodderomyces clade</taxon>
        <taxon>Candida</taxon>
    </lineage>
</organism>
<feature type="region of interest" description="Disordered" evidence="1">
    <location>
        <begin position="1"/>
        <end position="45"/>
    </location>
</feature>
<feature type="compositionally biased region" description="Polar residues" evidence="1">
    <location>
        <begin position="458"/>
        <end position="483"/>
    </location>
</feature>
<feature type="domain" description="Hpc2-related" evidence="2">
    <location>
        <begin position="507"/>
        <end position="540"/>
    </location>
</feature>
<feature type="compositionally biased region" description="Polar residues" evidence="1">
    <location>
        <begin position="23"/>
        <end position="42"/>
    </location>
</feature>
<name>A0AB34Q0M4_CANAX</name>
<feature type="compositionally biased region" description="Polar residues" evidence="1">
    <location>
        <begin position="133"/>
        <end position="143"/>
    </location>
</feature>
<feature type="compositionally biased region" description="Low complexity" evidence="1">
    <location>
        <begin position="279"/>
        <end position="293"/>
    </location>
</feature>
<feature type="compositionally biased region" description="Low complexity" evidence="1">
    <location>
        <begin position="165"/>
        <end position="177"/>
    </location>
</feature>
<sequence length="552" mass="60072">MASGKNNISISSLLDSSSTPSSQPAGQAQKPTSSSSKSTVNNGRKPIAISEMVSKFQTSFNAGPVESEVIIIDDSQESTSSGEAESSSTQVPKPEPKPKLEPKSKPVSKRVSPPVAKSATSSKQYKTIKPNVQKGNTPPTRTAISTDQVKKFQTNFHLNPVTNQTSPSKTSITSIINIDDEPIPAPVSTPTSANNSPGNTNTNATKRKRANVKLFDPKKRQAVSSITTGETTATTKKKSPEKQDSSASQVKLAQKSSSTTTGGLQKSPLLEKKADKTASGNSSSLKKQSSSLGAITDKNDSPVPVKLSAPSVIDLLNDDSEPETSKTDDKQSAQGNNNDKKIEGNKEPKQEETQISKKEEKPTPREKEKEKEKPEPPIIALNIPLLNPKDPQPGKAEVIVNVLKLAEEKYGWGIMHPKSKSAIDVMDDMIDDEDDDDNEDDDDIIEIVENQPPPSPLPSHQIQQSKSAQGANGNSGTSSNQQQKGKELTEEQLYRQHEVKMIRKVGKYDFEDPFIDDQELQMEEEISSTKEGFFVYWGPLVDDRNSNKKKKR</sequence>
<evidence type="ECO:0000313" key="4">
    <source>
        <dbReference type="Proteomes" id="UP000030161"/>
    </source>
</evidence>
<dbReference type="Pfam" id="PF08729">
    <property type="entry name" value="HUN"/>
    <property type="match status" value="1"/>
</dbReference>
<evidence type="ECO:0000259" key="2">
    <source>
        <dbReference type="Pfam" id="PF08729"/>
    </source>
</evidence>
<feature type="compositionally biased region" description="Acidic residues" evidence="1">
    <location>
        <begin position="425"/>
        <end position="446"/>
    </location>
</feature>
<feature type="compositionally biased region" description="Basic and acidic residues" evidence="1">
    <location>
        <begin position="338"/>
        <end position="375"/>
    </location>
</feature>
<feature type="compositionally biased region" description="Polar residues" evidence="1">
    <location>
        <begin position="188"/>
        <end position="204"/>
    </location>
</feature>
<dbReference type="AlphaFoldDB" id="A0AB34Q0M4"/>
<dbReference type="EMBL" id="AJIX01000009">
    <property type="protein sequence ID" value="KGR16674.1"/>
    <property type="molecule type" value="Genomic_DNA"/>
</dbReference>
<proteinExistence type="predicted"/>
<accession>A0AB34Q0M4</accession>
<feature type="compositionally biased region" description="Low complexity" evidence="1">
    <location>
        <begin position="8"/>
        <end position="22"/>
    </location>
</feature>
<protein>
    <recommendedName>
        <fullName evidence="2">Hpc2-related domain-containing protein</fullName>
    </recommendedName>
</protein>
<feature type="compositionally biased region" description="Polar residues" evidence="1">
    <location>
        <begin position="245"/>
        <end position="264"/>
    </location>
</feature>
<evidence type="ECO:0000256" key="1">
    <source>
        <dbReference type="SAM" id="MobiDB-lite"/>
    </source>
</evidence>
<dbReference type="Proteomes" id="UP000030161">
    <property type="component" value="Unassembled WGS sequence"/>
</dbReference>
<feature type="region of interest" description="Disordered" evidence="1">
    <location>
        <begin position="157"/>
        <end position="393"/>
    </location>
</feature>
<dbReference type="InterPro" id="IPR014840">
    <property type="entry name" value="HRD"/>
</dbReference>
<feature type="region of interest" description="Disordered" evidence="1">
    <location>
        <begin position="416"/>
        <end position="492"/>
    </location>
</feature>
<feature type="compositionally biased region" description="Basic and acidic residues" evidence="1">
    <location>
        <begin position="94"/>
        <end position="104"/>
    </location>
</feature>